<dbReference type="InParanoid" id="C3ZG45"/>
<protein>
    <submittedName>
        <fullName evidence="2">Uncharacterized protein</fullName>
    </submittedName>
</protein>
<keyword evidence="1" id="KW-1133">Transmembrane helix</keyword>
<keyword evidence="1" id="KW-0472">Membrane</keyword>
<keyword evidence="1" id="KW-0812">Transmembrane</keyword>
<feature type="transmembrane region" description="Helical" evidence="1">
    <location>
        <begin position="59"/>
        <end position="83"/>
    </location>
</feature>
<reference evidence="2" key="1">
    <citation type="journal article" date="2008" name="Nature">
        <title>The amphioxus genome and the evolution of the chordate karyotype.</title>
        <authorList>
            <consortium name="US DOE Joint Genome Institute (JGI-PGF)"/>
            <person name="Putnam N.H."/>
            <person name="Butts T."/>
            <person name="Ferrier D.E.K."/>
            <person name="Furlong R.F."/>
            <person name="Hellsten U."/>
            <person name="Kawashima T."/>
            <person name="Robinson-Rechavi M."/>
            <person name="Shoguchi E."/>
            <person name="Terry A."/>
            <person name="Yu J.-K."/>
            <person name="Benito-Gutierrez E.L."/>
            <person name="Dubchak I."/>
            <person name="Garcia-Fernandez J."/>
            <person name="Gibson-Brown J.J."/>
            <person name="Grigoriev I.V."/>
            <person name="Horton A.C."/>
            <person name="de Jong P.J."/>
            <person name="Jurka J."/>
            <person name="Kapitonov V.V."/>
            <person name="Kohara Y."/>
            <person name="Kuroki Y."/>
            <person name="Lindquist E."/>
            <person name="Lucas S."/>
            <person name="Osoegawa K."/>
            <person name="Pennacchio L.A."/>
            <person name="Salamov A.A."/>
            <person name="Satou Y."/>
            <person name="Sauka-Spengler T."/>
            <person name="Schmutz J."/>
            <person name="Shin-I T."/>
            <person name="Toyoda A."/>
            <person name="Bronner-Fraser M."/>
            <person name="Fujiyama A."/>
            <person name="Holland L.Z."/>
            <person name="Holland P.W.H."/>
            <person name="Satoh N."/>
            <person name="Rokhsar D.S."/>
        </authorList>
    </citation>
    <scope>NUCLEOTIDE SEQUENCE [LARGE SCALE GENOMIC DNA]</scope>
    <source>
        <strain evidence="2">S238N-H82</strain>
        <tissue evidence="2">Testes</tissue>
    </source>
</reference>
<dbReference type="EMBL" id="GG666616">
    <property type="protein sequence ID" value="EEN48520.1"/>
    <property type="molecule type" value="Genomic_DNA"/>
</dbReference>
<dbReference type="AlphaFoldDB" id="C3ZG45"/>
<evidence type="ECO:0000313" key="2">
    <source>
        <dbReference type="EMBL" id="EEN48520.1"/>
    </source>
</evidence>
<proteinExistence type="predicted"/>
<organism>
    <name type="scientific">Branchiostoma floridae</name>
    <name type="common">Florida lancelet</name>
    <name type="synonym">Amphioxus</name>
    <dbReference type="NCBI Taxonomy" id="7739"/>
    <lineage>
        <taxon>Eukaryota</taxon>
        <taxon>Metazoa</taxon>
        <taxon>Chordata</taxon>
        <taxon>Cephalochordata</taxon>
        <taxon>Leptocardii</taxon>
        <taxon>Amphioxiformes</taxon>
        <taxon>Branchiostomatidae</taxon>
        <taxon>Branchiostoma</taxon>
    </lineage>
</organism>
<evidence type="ECO:0000256" key="1">
    <source>
        <dbReference type="SAM" id="Phobius"/>
    </source>
</evidence>
<accession>C3ZG45</accession>
<name>C3ZG45_BRAFL</name>
<gene>
    <name evidence="2" type="ORF">BRAFLDRAFT_69000</name>
</gene>
<sequence>MAVIVEMTIVAFAVIVLLLLWHCKRKLQDYLLKPVTEALQFSAQEGITDKPPTELTASWVWIVVVCLVVLVIAVGTVVTVVIIRKKKSIKGNHEDKIDFDLLTHKRKVRQEAVRVLQSH</sequence>